<dbReference type="EMBL" id="JADXDR010000100">
    <property type="protein sequence ID" value="KAI7839478.1"/>
    <property type="molecule type" value="Genomic_DNA"/>
</dbReference>
<dbReference type="InterPro" id="IPR011989">
    <property type="entry name" value="ARM-like"/>
</dbReference>
<comment type="caution">
    <text evidence="4">The sequence shown here is derived from an EMBL/GenBank/DDBJ whole genome shotgun (WGS) entry which is preliminary data.</text>
</comment>
<dbReference type="PANTHER" id="PTHR23315">
    <property type="entry name" value="U BOX DOMAIN-CONTAINING"/>
    <property type="match status" value="1"/>
</dbReference>
<keyword evidence="5" id="KW-1185">Reference proteome</keyword>
<accession>A0AAD5H3H8</accession>
<dbReference type="InterPro" id="IPR000225">
    <property type="entry name" value="Armadillo"/>
</dbReference>
<keyword evidence="1" id="KW-0833">Ubl conjugation pathway</keyword>
<evidence type="ECO:0000256" key="2">
    <source>
        <dbReference type="PROSITE-ProRule" id="PRU00259"/>
    </source>
</evidence>
<feature type="repeat" description="ARM" evidence="2">
    <location>
        <begin position="150"/>
        <end position="192"/>
    </location>
</feature>
<evidence type="ECO:0000256" key="1">
    <source>
        <dbReference type="ARBA" id="ARBA00022786"/>
    </source>
</evidence>
<evidence type="ECO:0000256" key="3">
    <source>
        <dbReference type="SAM" id="MobiDB-lite"/>
    </source>
</evidence>
<protein>
    <submittedName>
        <fullName evidence="4">Uncharacterized protein</fullName>
    </submittedName>
</protein>
<gene>
    <name evidence="4" type="ORF">COHA_006745</name>
</gene>
<proteinExistence type="predicted"/>
<dbReference type="AlphaFoldDB" id="A0AAD5H3H8"/>
<feature type="region of interest" description="Disordered" evidence="3">
    <location>
        <begin position="310"/>
        <end position="331"/>
    </location>
</feature>
<dbReference type="InterPro" id="IPR016024">
    <property type="entry name" value="ARM-type_fold"/>
</dbReference>
<evidence type="ECO:0000313" key="4">
    <source>
        <dbReference type="EMBL" id="KAI7839478.1"/>
    </source>
</evidence>
<dbReference type="Pfam" id="PF00514">
    <property type="entry name" value="Arm"/>
    <property type="match status" value="2"/>
</dbReference>
<name>A0AAD5H3H8_9CHLO</name>
<dbReference type="SUPFAM" id="SSF48371">
    <property type="entry name" value="ARM repeat"/>
    <property type="match status" value="1"/>
</dbReference>
<dbReference type="PANTHER" id="PTHR23315:SF7">
    <property type="entry name" value="U-BOX DOMAIN-CONTAINING PROTEIN 4"/>
    <property type="match status" value="1"/>
</dbReference>
<sequence>MSRKNSLVSASDGALSWQQVQVAVVALGEPATPQQLDQLHALLERFVRENEDPKTSPHLRATAPDRLDALAALLSRADVAKLSPATQLAAATALKILSRRQDVRLRCTQRIVGVLVSLLEPASACSGELANAASNLSYEPANCSMLLRAQGVPHLLRLLSSGGEEVHLNAAAALQTVSFQADGRAALLKAGATATVLQRLHGSVGSKASGAAGAGAASQEGKLQQRLVGALHNLTSCAEGISALRQHGGVAAVASLLGSGHPGVAAAAAGAVQNMSLEAQACQEIRMQPRALEALAALLIGPDTQASSSVRCQRSCQPGRRDRRWEHTAGQ</sequence>
<feature type="compositionally biased region" description="Basic and acidic residues" evidence="3">
    <location>
        <begin position="319"/>
        <end position="331"/>
    </location>
</feature>
<dbReference type="SMART" id="SM00185">
    <property type="entry name" value="ARM"/>
    <property type="match status" value="4"/>
</dbReference>
<dbReference type="Gene3D" id="1.25.10.10">
    <property type="entry name" value="Leucine-rich Repeat Variant"/>
    <property type="match status" value="2"/>
</dbReference>
<evidence type="ECO:0000313" key="5">
    <source>
        <dbReference type="Proteomes" id="UP001205105"/>
    </source>
</evidence>
<dbReference type="Proteomes" id="UP001205105">
    <property type="component" value="Unassembled WGS sequence"/>
</dbReference>
<reference evidence="4" key="1">
    <citation type="submission" date="2020-11" db="EMBL/GenBank/DDBJ databases">
        <title>Chlorella ohadii genome sequencing and assembly.</title>
        <authorList>
            <person name="Murik O."/>
            <person name="Treves H."/>
            <person name="Kedem I."/>
            <person name="Shotland Y."/>
            <person name="Kaplan A."/>
        </authorList>
    </citation>
    <scope>NUCLEOTIDE SEQUENCE</scope>
    <source>
        <strain evidence="4">1</strain>
    </source>
</reference>
<dbReference type="PROSITE" id="PS50176">
    <property type="entry name" value="ARM_REPEAT"/>
    <property type="match status" value="1"/>
</dbReference>
<organism evidence="4 5">
    <name type="scientific">Chlorella ohadii</name>
    <dbReference type="NCBI Taxonomy" id="2649997"/>
    <lineage>
        <taxon>Eukaryota</taxon>
        <taxon>Viridiplantae</taxon>
        <taxon>Chlorophyta</taxon>
        <taxon>core chlorophytes</taxon>
        <taxon>Trebouxiophyceae</taxon>
        <taxon>Chlorellales</taxon>
        <taxon>Chlorellaceae</taxon>
        <taxon>Chlorella clade</taxon>
        <taxon>Chlorella</taxon>
    </lineage>
</organism>